<sequence length="67" mass="7292">MGSRVLQLDVPTDSEASPRRNVPGSVSSPLMNGDKSVFRDQNAGFTALASPLRREIGNRHVCSPWIL</sequence>
<protein>
    <submittedName>
        <fullName evidence="2">Uncharacterized protein</fullName>
    </submittedName>
</protein>
<name>A0A5J9W6J5_9POAL</name>
<reference evidence="2 3" key="1">
    <citation type="journal article" date="2019" name="Sci. Rep.">
        <title>A high-quality genome of Eragrostis curvula grass provides insights into Poaceae evolution and supports new strategies to enhance forage quality.</title>
        <authorList>
            <person name="Carballo J."/>
            <person name="Santos B.A.C.M."/>
            <person name="Zappacosta D."/>
            <person name="Garbus I."/>
            <person name="Selva J.P."/>
            <person name="Gallo C.A."/>
            <person name="Diaz A."/>
            <person name="Albertini E."/>
            <person name="Caccamo M."/>
            <person name="Echenique V."/>
        </authorList>
    </citation>
    <scope>NUCLEOTIDE SEQUENCE [LARGE SCALE GENOMIC DNA]</scope>
    <source>
        <strain evidence="3">cv. Victoria</strain>
        <tissue evidence="2">Leaf</tissue>
    </source>
</reference>
<keyword evidence="3" id="KW-1185">Reference proteome</keyword>
<feature type="region of interest" description="Disordered" evidence="1">
    <location>
        <begin position="1"/>
        <end position="37"/>
    </location>
</feature>
<dbReference type="AlphaFoldDB" id="A0A5J9W6J5"/>
<dbReference type="EMBL" id="RWGY01000005">
    <property type="protein sequence ID" value="TVU43758.1"/>
    <property type="molecule type" value="Genomic_DNA"/>
</dbReference>
<organism evidence="2 3">
    <name type="scientific">Eragrostis curvula</name>
    <name type="common">weeping love grass</name>
    <dbReference type="NCBI Taxonomy" id="38414"/>
    <lineage>
        <taxon>Eukaryota</taxon>
        <taxon>Viridiplantae</taxon>
        <taxon>Streptophyta</taxon>
        <taxon>Embryophyta</taxon>
        <taxon>Tracheophyta</taxon>
        <taxon>Spermatophyta</taxon>
        <taxon>Magnoliopsida</taxon>
        <taxon>Liliopsida</taxon>
        <taxon>Poales</taxon>
        <taxon>Poaceae</taxon>
        <taxon>PACMAD clade</taxon>
        <taxon>Chloridoideae</taxon>
        <taxon>Eragrostideae</taxon>
        <taxon>Eragrostidinae</taxon>
        <taxon>Eragrostis</taxon>
    </lineage>
</organism>
<comment type="caution">
    <text evidence="2">The sequence shown here is derived from an EMBL/GenBank/DDBJ whole genome shotgun (WGS) entry which is preliminary data.</text>
</comment>
<gene>
    <name evidence="2" type="ORF">EJB05_10250</name>
</gene>
<dbReference type="Gramene" id="TVU43758">
    <property type="protein sequence ID" value="TVU43758"/>
    <property type="gene ID" value="EJB05_10250"/>
</dbReference>
<proteinExistence type="predicted"/>
<dbReference type="Proteomes" id="UP000324897">
    <property type="component" value="Unassembled WGS sequence"/>
</dbReference>
<accession>A0A5J9W6J5</accession>
<evidence type="ECO:0000313" key="3">
    <source>
        <dbReference type="Proteomes" id="UP000324897"/>
    </source>
</evidence>
<evidence type="ECO:0000256" key="1">
    <source>
        <dbReference type="SAM" id="MobiDB-lite"/>
    </source>
</evidence>
<evidence type="ECO:0000313" key="2">
    <source>
        <dbReference type="EMBL" id="TVU43758.1"/>
    </source>
</evidence>